<comment type="caution">
    <text evidence="2">The sequence shown here is derived from an EMBL/GenBank/DDBJ whole genome shotgun (WGS) entry which is preliminary data.</text>
</comment>
<keyword evidence="1" id="KW-0472">Membrane</keyword>
<dbReference type="RefSeq" id="WP_248938257.1">
    <property type="nucleotide sequence ID" value="NZ_JAKIKS010000001.1"/>
</dbReference>
<keyword evidence="1" id="KW-1133">Transmembrane helix</keyword>
<accession>A0ABT0L5L1</accession>
<organism evidence="2 3">
    <name type="scientific">Shewanella surugensis</name>
    <dbReference type="NCBI Taxonomy" id="212020"/>
    <lineage>
        <taxon>Bacteria</taxon>
        <taxon>Pseudomonadati</taxon>
        <taxon>Pseudomonadota</taxon>
        <taxon>Gammaproteobacteria</taxon>
        <taxon>Alteromonadales</taxon>
        <taxon>Shewanellaceae</taxon>
        <taxon>Shewanella</taxon>
    </lineage>
</organism>
<protein>
    <submittedName>
        <fullName evidence="2">Uncharacterized protein</fullName>
    </submittedName>
</protein>
<keyword evidence="1" id="KW-0812">Transmembrane</keyword>
<evidence type="ECO:0000313" key="3">
    <source>
        <dbReference type="Proteomes" id="UP001203423"/>
    </source>
</evidence>
<gene>
    <name evidence="2" type="ORF">L2764_00395</name>
</gene>
<reference evidence="2 3" key="1">
    <citation type="submission" date="2022-01" db="EMBL/GenBank/DDBJ databases">
        <title>Whole genome-based taxonomy of the Shewanellaceae.</title>
        <authorList>
            <person name="Martin-Rodriguez A.J."/>
        </authorList>
    </citation>
    <scope>NUCLEOTIDE SEQUENCE [LARGE SCALE GENOMIC DNA]</scope>
    <source>
        <strain evidence="2 3">DSM 17177</strain>
    </source>
</reference>
<evidence type="ECO:0000313" key="2">
    <source>
        <dbReference type="EMBL" id="MCL1122978.1"/>
    </source>
</evidence>
<evidence type="ECO:0000256" key="1">
    <source>
        <dbReference type="SAM" id="Phobius"/>
    </source>
</evidence>
<sequence>MGQTAPVGVRLKQTNREVVLMQLYRIGIIVVAAIIVNLVHWSYQEDYDFLSPEYLDTIFIMDDTEESH</sequence>
<name>A0ABT0L5L1_9GAMM</name>
<dbReference type="Proteomes" id="UP001203423">
    <property type="component" value="Unassembled WGS sequence"/>
</dbReference>
<proteinExistence type="predicted"/>
<keyword evidence="3" id="KW-1185">Reference proteome</keyword>
<dbReference type="EMBL" id="JAKIKS010000001">
    <property type="protein sequence ID" value="MCL1122978.1"/>
    <property type="molecule type" value="Genomic_DNA"/>
</dbReference>
<feature type="transmembrane region" description="Helical" evidence="1">
    <location>
        <begin position="23"/>
        <end position="43"/>
    </location>
</feature>